<feature type="chain" id="PRO_5047221130" description="Lipoprotein" evidence="1">
    <location>
        <begin position="21"/>
        <end position="161"/>
    </location>
</feature>
<evidence type="ECO:0000313" key="3">
    <source>
        <dbReference type="Proteomes" id="UP001380365"/>
    </source>
</evidence>
<keyword evidence="3" id="KW-1185">Reference proteome</keyword>
<sequence length="161" mass="17330">MRRPLLALAVVLAGCSSQSADDPDWHSSKRATDLVVEEALAAEPPDYARAITAIERSGRPSATVALEAGNLIVAGHREVQPERRPAATLDQGLSLLERAANGRGEAADIAPQHLRLWFERGVGSGVYQAMPPRPELARCWRAVEDREMRAAACIAMRGGGR</sequence>
<dbReference type="Proteomes" id="UP001380365">
    <property type="component" value="Unassembled WGS sequence"/>
</dbReference>
<evidence type="ECO:0000256" key="1">
    <source>
        <dbReference type="SAM" id="SignalP"/>
    </source>
</evidence>
<protein>
    <recommendedName>
        <fullName evidence="4">Lipoprotein</fullName>
    </recommendedName>
</protein>
<organism evidence="2 3">
    <name type="scientific">Sphingomonas molluscorum</name>
    <dbReference type="NCBI Taxonomy" id="418184"/>
    <lineage>
        <taxon>Bacteria</taxon>
        <taxon>Pseudomonadati</taxon>
        <taxon>Pseudomonadota</taxon>
        <taxon>Alphaproteobacteria</taxon>
        <taxon>Sphingomonadales</taxon>
        <taxon>Sphingomonadaceae</taxon>
        <taxon>Sphingomonas</taxon>
    </lineage>
</organism>
<accession>A0ABU8Q6J8</accession>
<comment type="caution">
    <text evidence="2">The sequence shown here is derived from an EMBL/GenBank/DDBJ whole genome shotgun (WGS) entry which is preliminary data.</text>
</comment>
<dbReference type="EMBL" id="JBBGZA010000001">
    <property type="protein sequence ID" value="MEJ5095151.1"/>
    <property type="molecule type" value="Genomic_DNA"/>
</dbReference>
<dbReference type="PROSITE" id="PS51257">
    <property type="entry name" value="PROKAR_LIPOPROTEIN"/>
    <property type="match status" value="1"/>
</dbReference>
<proteinExistence type="predicted"/>
<name>A0ABU8Q6J8_9SPHN</name>
<evidence type="ECO:0008006" key="4">
    <source>
        <dbReference type="Google" id="ProtNLM"/>
    </source>
</evidence>
<reference evidence="2 3" key="1">
    <citation type="submission" date="2023-12" db="EMBL/GenBank/DDBJ databases">
        <title>Gut-associated functions are favored during microbiome assembly across C. elegans life.</title>
        <authorList>
            <person name="Zimmermann J."/>
        </authorList>
    </citation>
    <scope>NUCLEOTIDE SEQUENCE [LARGE SCALE GENOMIC DNA]</scope>
    <source>
        <strain evidence="2 3">JUb134</strain>
    </source>
</reference>
<keyword evidence="1" id="KW-0732">Signal</keyword>
<feature type="signal peptide" evidence="1">
    <location>
        <begin position="1"/>
        <end position="20"/>
    </location>
</feature>
<dbReference type="RefSeq" id="WP_132881987.1">
    <property type="nucleotide sequence ID" value="NZ_JBBGZA010000001.1"/>
</dbReference>
<gene>
    <name evidence="2" type="ORF">WH159_11460</name>
</gene>
<evidence type="ECO:0000313" key="2">
    <source>
        <dbReference type="EMBL" id="MEJ5095151.1"/>
    </source>
</evidence>